<keyword evidence="4" id="KW-1185">Reference proteome</keyword>
<proteinExistence type="predicted"/>
<dbReference type="GO" id="GO:0046914">
    <property type="term" value="F:transition metal ion binding"/>
    <property type="evidence" value="ECO:0007669"/>
    <property type="project" value="InterPro"/>
</dbReference>
<evidence type="ECO:0000256" key="1">
    <source>
        <dbReference type="ARBA" id="ARBA00023004"/>
    </source>
</evidence>
<accession>A0A4Y5SN09</accession>
<name>A0A4Y5SN09_9EURY</name>
<dbReference type="SUPFAM" id="SSF50037">
    <property type="entry name" value="C-terminal domain of transcriptional repressors"/>
    <property type="match status" value="1"/>
</dbReference>
<dbReference type="Gene3D" id="2.30.30.90">
    <property type="match status" value="1"/>
</dbReference>
<sequence>MRLCEVEPGRSVRVKRITGGPVGRFMEMGLLPGTEVKVVKRAPLGDPIEVIVRGYRLSLRLEEAKYLEVE</sequence>
<dbReference type="Pfam" id="PF04023">
    <property type="entry name" value="FeoA"/>
    <property type="match status" value="1"/>
</dbReference>
<reference evidence="3 4" key="1">
    <citation type="submission" date="2019-06" db="EMBL/GenBank/DDBJ databases">
        <title>Thermococcus indicus sp. nov., a Fe(III)-reducing hyperthermophilic archaeon isolated from the Onnuri vent field of the Central Indian Ocean ridge.</title>
        <authorList>
            <person name="Lim J.K."/>
            <person name="Kim Y.J."/>
            <person name="Kwon K.K."/>
        </authorList>
    </citation>
    <scope>NUCLEOTIDE SEQUENCE [LARGE SCALE GENOMIC DNA]</scope>
    <source>
        <strain evidence="3 4">IOH1</strain>
    </source>
</reference>
<evidence type="ECO:0000259" key="2">
    <source>
        <dbReference type="SMART" id="SM00899"/>
    </source>
</evidence>
<dbReference type="InterPro" id="IPR038157">
    <property type="entry name" value="FeoA_core_dom"/>
</dbReference>
<dbReference type="EMBL" id="CP040846">
    <property type="protein sequence ID" value="QDA31370.1"/>
    <property type="molecule type" value="Genomic_DNA"/>
</dbReference>
<keyword evidence="1" id="KW-0408">Iron</keyword>
<dbReference type="GeneID" id="40474882"/>
<evidence type="ECO:0000313" key="3">
    <source>
        <dbReference type="EMBL" id="QDA31370.1"/>
    </source>
</evidence>
<gene>
    <name evidence="3" type="ORF">FH039_06820</name>
</gene>
<dbReference type="InterPro" id="IPR007167">
    <property type="entry name" value="Fe-transptr_FeoA-like"/>
</dbReference>
<dbReference type="KEGG" id="tic:FH039_06820"/>
<dbReference type="Proteomes" id="UP000306007">
    <property type="component" value="Chromosome"/>
</dbReference>
<dbReference type="InterPro" id="IPR008988">
    <property type="entry name" value="Transcriptional_repressor_C"/>
</dbReference>
<feature type="domain" description="Ferrous iron transporter FeoA-like" evidence="2">
    <location>
        <begin position="1"/>
        <end position="70"/>
    </location>
</feature>
<protein>
    <submittedName>
        <fullName evidence="3">Ferrous iron transport protein A</fullName>
    </submittedName>
</protein>
<dbReference type="SMART" id="SM00899">
    <property type="entry name" value="FeoA"/>
    <property type="match status" value="1"/>
</dbReference>
<dbReference type="PANTHER" id="PTHR42954:SF2">
    <property type="entry name" value="FE(2+) TRANSPORT PROTEIN A"/>
    <property type="match status" value="1"/>
</dbReference>
<organism evidence="3 4">
    <name type="scientific">Thermococcus indicus</name>
    <dbReference type="NCBI Taxonomy" id="2586643"/>
    <lineage>
        <taxon>Archaea</taxon>
        <taxon>Methanobacteriati</taxon>
        <taxon>Methanobacteriota</taxon>
        <taxon>Thermococci</taxon>
        <taxon>Thermococcales</taxon>
        <taxon>Thermococcaceae</taxon>
        <taxon>Thermococcus</taxon>
    </lineage>
</organism>
<dbReference type="OrthoDB" id="87327at2157"/>
<dbReference type="InterPro" id="IPR052713">
    <property type="entry name" value="FeoA"/>
</dbReference>
<dbReference type="AlphaFoldDB" id="A0A4Y5SN09"/>
<evidence type="ECO:0000313" key="4">
    <source>
        <dbReference type="Proteomes" id="UP000306007"/>
    </source>
</evidence>
<dbReference type="RefSeq" id="WP_139680713.1">
    <property type="nucleotide sequence ID" value="NZ_CP040846.1"/>
</dbReference>
<dbReference type="PANTHER" id="PTHR42954">
    <property type="entry name" value="FE(2+) TRANSPORT PROTEIN A"/>
    <property type="match status" value="1"/>
</dbReference>